<dbReference type="STRING" id="512565.AMIS_12910"/>
<feature type="transmembrane region" description="Helical" evidence="2">
    <location>
        <begin position="114"/>
        <end position="134"/>
    </location>
</feature>
<evidence type="ECO:0000256" key="2">
    <source>
        <dbReference type="SAM" id="Phobius"/>
    </source>
</evidence>
<dbReference type="Proteomes" id="UP000007882">
    <property type="component" value="Chromosome"/>
</dbReference>
<evidence type="ECO:0000256" key="1">
    <source>
        <dbReference type="SAM" id="MobiDB-lite"/>
    </source>
</evidence>
<sequence>MSGAVATVPLPGRSPMTLQNPDAPPWAISPDPAPPAAPDPATLPFGGVVPPYGSPQNKHGQLLVRFPGEVHGSARPLAPSWRPVVFWTFFLSVLGVIAAMRRSGRARRYGRERAPYWIAFGVTVVAGAAFWSALGYSVALPAYRHVQETKVTTALEDTVLDDGRIAKLVGAPVTNPRCTPSGDRGSDGLRTYACRFTLVAGGETSVFVEADRNGHWELGD</sequence>
<proteinExistence type="predicted"/>
<dbReference type="eggNOG" id="ENOG5030W37">
    <property type="taxonomic scope" value="Bacteria"/>
</dbReference>
<evidence type="ECO:0000313" key="4">
    <source>
        <dbReference type="Proteomes" id="UP000007882"/>
    </source>
</evidence>
<feature type="transmembrane region" description="Helical" evidence="2">
    <location>
        <begin position="84"/>
        <end position="102"/>
    </location>
</feature>
<evidence type="ECO:0000313" key="3">
    <source>
        <dbReference type="EMBL" id="BAL86511.1"/>
    </source>
</evidence>
<dbReference type="PATRIC" id="fig|512565.3.peg.1295"/>
<keyword evidence="2" id="KW-0472">Membrane</keyword>
<keyword evidence="4" id="KW-1185">Reference proteome</keyword>
<accession>I0H0H4</accession>
<reference evidence="3 4" key="1">
    <citation type="submission" date="2012-02" db="EMBL/GenBank/DDBJ databases">
        <title>Complete genome sequence of Actinoplanes missouriensis 431 (= NBRC 102363).</title>
        <authorList>
            <person name="Ohnishi Y."/>
            <person name="Ishikawa J."/>
            <person name="Sekine M."/>
            <person name="Hosoyama A."/>
            <person name="Harada T."/>
            <person name="Narita H."/>
            <person name="Hata T."/>
            <person name="Konno Y."/>
            <person name="Tutikane K."/>
            <person name="Fujita N."/>
            <person name="Horinouchi S."/>
            <person name="Hayakawa M."/>
        </authorList>
    </citation>
    <scope>NUCLEOTIDE SEQUENCE [LARGE SCALE GENOMIC DNA]</scope>
    <source>
        <strain evidence="4">ATCC 14538 / DSM 43046 / CBS 188.64 / JCM 3121 / NBRC 102363 / NCIMB 12654 / NRRL B-3342 / UNCC 431</strain>
    </source>
</reference>
<name>I0H0H4_ACTM4</name>
<gene>
    <name evidence="3" type="ordered locus">AMIS_12910</name>
</gene>
<protein>
    <submittedName>
        <fullName evidence="3">Uncharacterized protein</fullName>
    </submittedName>
</protein>
<dbReference type="AlphaFoldDB" id="I0H0H4"/>
<feature type="region of interest" description="Disordered" evidence="1">
    <location>
        <begin position="1"/>
        <end position="39"/>
    </location>
</feature>
<dbReference type="KEGG" id="ams:AMIS_12910"/>
<organism evidence="3 4">
    <name type="scientific">Actinoplanes missouriensis (strain ATCC 14538 / DSM 43046 / CBS 188.64 / JCM 3121 / NBRC 102363 / NCIMB 12654 / NRRL B-3342 / UNCC 431)</name>
    <dbReference type="NCBI Taxonomy" id="512565"/>
    <lineage>
        <taxon>Bacteria</taxon>
        <taxon>Bacillati</taxon>
        <taxon>Actinomycetota</taxon>
        <taxon>Actinomycetes</taxon>
        <taxon>Micromonosporales</taxon>
        <taxon>Micromonosporaceae</taxon>
        <taxon>Actinoplanes</taxon>
    </lineage>
</organism>
<dbReference type="HOGENOM" id="CLU_1253724_0_0_11"/>
<keyword evidence="2" id="KW-1133">Transmembrane helix</keyword>
<keyword evidence="2" id="KW-0812">Transmembrane</keyword>
<dbReference type="EMBL" id="AP012319">
    <property type="protein sequence ID" value="BAL86511.1"/>
    <property type="molecule type" value="Genomic_DNA"/>
</dbReference>